<gene>
    <name evidence="1" type="ORF">HYC85_001031</name>
</gene>
<comment type="caution">
    <text evidence="1">The sequence shown here is derived from an EMBL/GenBank/DDBJ whole genome shotgun (WGS) entry which is preliminary data.</text>
</comment>
<proteinExistence type="predicted"/>
<organism evidence="1 2">
    <name type="scientific">Camellia sinensis</name>
    <name type="common">Tea plant</name>
    <name type="synonym">Thea sinensis</name>
    <dbReference type="NCBI Taxonomy" id="4442"/>
    <lineage>
        <taxon>Eukaryota</taxon>
        <taxon>Viridiplantae</taxon>
        <taxon>Streptophyta</taxon>
        <taxon>Embryophyta</taxon>
        <taxon>Tracheophyta</taxon>
        <taxon>Spermatophyta</taxon>
        <taxon>Magnoliopsida</taxon>
        <taxon>eudicotyledons</taxon>
        <taxon>Gunneridae</taxon>
        <taxon>Pentapetalae</taxon>
        <taxon>asterids</taxon>
        <taxon>Ericales</taxon>
        <taxon>Theaceae</taxon>
        <taxon>Camellia</taxon>
    </lineage>
</organism>
<accession>A0A7J7I466</accession>
<evidence type="ECO:0000313" key="1">
    <source>
        <dbReference type="EMBL" id="KAF5959822.1"/>
    </source>
</evidence>
<sequence length="101" mass="12053">MFTFLPVSFLKDRVTAYKNKKTNANIKRLQKVACLGLQKGGFWVKNMDGMVRKMERYVNSTTNLYYELGVLNEIQQAQKKFQNNQHEENRKAFDQKLMWRN</sequence>
<dbReference type="EMBL" id="JACBKZ010000001">
    <property type="protein sequence ID" value="KAF5959822.1"/>
    <property type="molecule type" value="Genomic_DNA"/>
</dbReference>
<reference evidence="2" key="1">
    <citation type="journal article" date="2020" name="Nat. Commun.">
        <title>Genome assembly of wild tea tree DASZ reveals pedigree and selection history of tea varieties.</title>
        <authorList>
            <person name="Zhang W."/>
            <person name="Zhang Y."/>
            <person name="Qiu H."/>
            <person name="Guo Y."/>
            <person name="Wan H."/>
            <person name="Zhang X."/>
            <person name="Scossa F."/>
            <person name="Alseekh S."/>
            <person name="Zhang Q."/>
            <person name="Wang P."/>
            <person name="Xu L."/>
            <person name="Schmidt M.H."/>
            <person name="Jia X."/>
            <person name="Li D."/>
            <person name="Zhu A."/>
            <person name="Guo F."/>
            <person name="Chen W."/>
            <person name="Ni D."/>
            <person name="Usadel B."/>
            <person name="Fernie A.R."/>
            <person name="Wen W."/>
        </authorList>
    </citation>
    <scope>NUCLEOTIDE SEQUENCE [LARGE SCALE GENOMIC DNA]</scope>
    <source>
        <strain evidence="2">cv. G240</strain>
    </source>
</reference>
<dbReference type="AlphaFoldDB" id="A0A7J7I466"/>
<dbReference type="Proteomes" id="UP000593564">
    <property type="component" value="Unassembled WGS sequence"/>
</dbReference>
<evidence type="ECO:0000313" key="2">
    <source>
        <dbReference type="Proteomes" id="UP000593564"/>
    </source>
</evidence>
<name>A0A7J7I466_CAMSI</name>
<reference evidence="1 2" key="2">
    <citation type="submission" date="2020-07" db="EMBL/GenBank/DDBJ databases">
        <title>Genome assembly of wild tea tree DASZ reveals pedigree and selection history of tea varieties.</title>
        <authorList>
            <person name="Zhang W."/>
        </authorList>
    </citation>
    <scope>NUCLEOTIDE SEQUENCE [LARGE SCALE GENOMIC DNA]</scope>
    <source>
        <strain evidence="2">cv. G240</strain>
        <tissue evidence="1">Leaf</tissue>
    </source>
</reference>
<protein>
    <submittedName>
        <fullName evidence="1">Uncharacterized protein</fullName>
    </submittedName>
</protein>
<dbReference type="PANTHER" id="PTHR31371">
    <property type="entry name" value="BNAC09G50660D PROTEIN"/>
    <property type="match status" value="1"/>
</dbReference>
<dbReference type="PANTHER" id="PTHR31371:SF2">
    <property type="entry name" value="PLANT_PROTEIN (DUF668)"/>
    <property type="match status" value="1"/>
</dbReference>
<keyword evidence="2" id="KW-1185">Reference proteome</keyword>